<dbReference type="AlphaFoldDB" id="A0A2G9URR4"/>
<evidence type="ECO:0000313" key="1">
    <source>
        <dbReference type="EMBL" id="PIO72955.1"/>
    </source>
</evidence>
<dbReference type="EMBL" id="KZ345556">
    <property type="protein sequence ID" value="PIO72955.1"/>
    <property type="molecule type" value="Genomic_DNA"/>
</dbReference>
<protein>
    <submittedName>
        <fullName evidence="1">Uncharacterized protein</fullName>
    </submittedName>
</protein>
<accession>A0A2G9URR4</accession>
<keyword evidence="2" id="KW-1185">Reference proteome</keyword>
<organism evidence="1 2">
    <name type="scientific">Teladorsagia circumcincta</name>
    <name type="common">Brown stomach worm</name>
    <name type="synonym">Ostertagia circumcincta</name>
    <dbReference type="NCBI Taxonomy" id="45464"/>
    <lineage>
        <taxon>Eukaryota</taxon>
        <taxon>Metazoa</taxon>
        <taxon>Ecdysozoa</taxon>
        <taxon>Nematoda</taxon>
        <taxon>Chromadorea</taxon>
        <taxon>Rhabditida</taxon>
        <taxon>Rhabditina</taxon>
        <taxon>Rhabditomorpha</taxon>
        <taxon>Strongyloidea</taxon>
        <taxon>Trichostrongylidae</taxon>
        <taxon>Teladorsagia</taxon>
    </lineage>
</organism>
<dbReference type="Proteomes" id="UP000230423">
    <property type="component" value="Unassembled WGS sequence"/>
</dbReference>
<name>A0A2G9URR4_TELCI</name>
<reference evidence="1 2" key="1">
    <citation type="submission" date="2015-09" db="EMBL/GenBank/DDBJ databases">
        <title>Draft genome of the parasitic nematode Teladorsagia circumcincta isolate WARC Sus (inbred).</title>
        <authorList>
            <person name="Mitreva M."/>
        </authorList>
    </citation>
    <scope>NUCLEOTIDE SEQUENCE [LARGE SCALE GENOMIC DNA]</scope>
    <source>
        <strain evidence="1 2">S</strain>
    </source>
</reference>
<evidence type="ECO:0000313" key="2">
    <source>
        <dbReference type="Proteomes" id="UP000230423"/>
    </source>
</evidence>
<proteinExistence type="predicted"/>
<gene>
    <name evidence="1" type="ORF">TELCIR_05089</name>
</gene>
<sequence>MLVPGASITPGYAVSMAGNHNVIGQDADDEQMVRWVTHFNSAAITIGPLRWALKEDYPHMCFHLIRGVVSRSNMFERCFEFLLLGYKD</sequence>